<keyword evidence="4" id="KW-0143">Chaperone</keyword>
<evidence type="ECO:0000256" key="4">
    <source>
        <dbReference type="ARBA" id="ARBA00023186"/>
    </source>
</evidence>
<evidence type="ECO:0000256" key="1">
    <source>
        <dbReference type="ARBA" id="ARBA00004514"/>
    </source>
</evidence>
<dbReference type="Gene3D" id="1.20.58.380">
    <property type="entry name" value="Flagellar protein flit"/>
    <property type="match status" value="1"/>
</dbReference>
<keyword evidence="6" id="KW-0966">Cell projection</keyword>
<sequence length="114" mass="12773">MNPMNSTDTLAAYQNISNVTGEMVAAAQAGEWDRLTVLERHYATLVSRLATAQPARLTNEMLRQKIELIHKILADDAEIRSHTEPWLGRVQSLLGNAGMERRLRRAYDQEPGGT</sequence>
<keyword evidence="3" id="KW-1005">Bacterial flagellum biogenesis</keyword>
<proteinExistence type="predicted"/>
<accession>A0ABY0TE54</accession>
<keyword evidence="2" id="KW-0963">Cytoplasm</keyword>
<name>A0ABY0TE54_9PROT</name>
<dbReference type="Pfam" id="PF05400">
    <property type="entry name" value="FliT"/>
    <property type="match status" value="1"/>
</dbReference>
<evidence type="ECO:0000313" key="6">
    <source>
        <dbReference type="EMBL" id="SDQ69408.1"/>
    </source>
</evidence>
<keyword evidence="6" id="KW-0969">Cilium</keyword>
<dbReference type="InterPro" id="IPR008622">
    <property type="entry name" value="FliT"/>
</dbReference>
<dbReference type="EMBL" id="FNKY01000001">
    <property type="protein sequence ID" value="SDQ69408.1"/>
    <property type="molecule type" value="Genomic_DNA"/>
</dbReference>
<reference evidence="6 7" key="1">
    <citation type="submission" date="2016-10" db="EMBL/GenBank/DDBJ databases">
        <authorList>
            <person name="Varghese N."/>
            <person name="Submissions S."/>
        </authorList>
    </citation>
    <scope>NUCLEOTIDE SEQUENCE [LARGE SCALE GENOMIC DNA]</scope>
    <source>
        <strain evidence="6 7">Nl1</strain>
    </source>
</reference>
<evidence type="ECO:0000313" key="7">
    <source>
        <dbReference type="Proteomes" id="UP000183471"/>
    </source>
</evidence>
<keyword evidence="7" id="KW-1185">Reference proteome</keyword>
<dbReference type="RefSeq" id="WP_074632074.1">
    <property type="nucleotide sequence ID" value="NZ_FNKY01000001.1"/>
</dbReference>
<evidence type="ECO:0000256" key="2">
    <source>
        <dbReference type="ARBA" id="ARBA00022490"/>
    </source>
</evidence>
<evidence type="ECO:0000256" key="3">
    <source>
        <dbReference type="ARBA" id="ARBA00022795"/>
    </source>
</evidence>
<gene>
    <name evidence="6" type="ORF">SAMN05216402_1890</name>
</gene>
<dbReference type="Proteomes" id="UP000183471">
    <property type="component" value="Unassembled WGS sequence"/>
</dbReference>
<comment type="caution">
    <text evidence="6">The sequence shown here is derived from an EMBL/GenBank/DDBJ whole genome shotgun (WGS) entry which is preliminary data.</text>
</comment>
<protein>
    <recommendedName>
        <fullName evidence="5">Flagellar protein FliT</fullName>
    </recommendedName>
</protein>
<evidence type="ECO:0000256" key="5">
    <source>
        <dbReference type="ARBA" id="ARBA00093797"/>
    </source>
</evidence>
<organism evidence="6 7">
    <name type="scientific">Nitrosospira multiformis</name>
    <dbReference type="NCBI Taxonomy" id="1231"/>
    <lineage>
        <taxon>Bacteria</taxon>
        <taxon>Pseudomonadati</taxon>
        <taxon>Pseudomonadota</taxon>
        <taxon>Betaproteobacteria</taxon>
        <taxon>Nitrosomonadales</taxon>
        <taxon>Nitrosomonadaceae</taxon>
        <taxon>Nitrosospira</taxon>
    </lineage>
</organism>
<keyword evidence="6" id="KW-0282">Flagellum</keyword>
<comment type="subcellular location">
    <subcellularLocation>
        <location evidence="1">Cytoplasm</location>
        <location evidence="1">Cytosol</location>
    </subcellularLocation>
</comment>